<keyword evidence="3" id="KW-0233">DNA recombination</keyword>
<evidence type="ECO:0000256" key="3">
    <source>
        <dbReference type="ARBA" id="ARBA00023172"/>
    </source>
</evidence>
<sequence>MGRRGKSSIVHDVKAAVNELDRIGQSKRDLRAKGEHGIHSLKQKKETLSAAQNFAKWTRSVFGVKSVYQLKEEHYKAYMSHLEKENRSVGHRRNVETALRHLQKGMNLRSEKFGKEKHVFVPEKRLTNWREVKKPTDRSYSREEYQKILKNVPARSRDAVMLCRELGLRVREAVRVEVQHFEKTDHGSGWKLFIENGKGITKGGRFREVEVPKQFRADLERMIDGKTEQEKLVPLQRDTVRRAVNEACRKTGILQKGRGLHGFRHAYSRERVEELFKDREISESGRTMVDRIMTNRDKGRGADYGMVSERDKEIFRQVTEVMDQVHEEIGHGKGRWDLAAVYMR</sequence>
<accession>A0ABW5S0F1</accession>
<feature type="domain" description="Tyr recombinase" evidence="4">
    <location>
        <begin position="135"/>
        <end position="320"/>
    </location>
</feature>
<dbReference type="Gene3D" id="1.10.443.10">
    <property type="entry name" value="Intergrase catalytic core"/>
    <property type="match status" value="1"/>
</dbReference>
<dbReference type="PROSITE" id="PS51898">
    <property type="entry name" value="TYR_RECOMBINASE"/>
    <property type="match status" value="1"/>
</dbReference>
<gene>
    <name evidence="5" type="ORF">ACFSUL_21250</name>
</gene>
<evidence type="ECO:0000256" key="2">
    <source>
        <dbReference type="ARBA" id="ARBA00023125"/>
    </source>
</evidence>
<dbReference type="InterPro" id="IPR011010">
    <property type="entry name" value="DNA_brk_join_enz"/>
</dbReference>
<dbReference type="InterPro" id="IPR002104">
    <property type="entry name" value="Integrase_catalytic"/>
</dbReference>
<dbReference type="Pfam" id="PF00589">
    <property type="entry name" value="Phage_integrase"/>
    <property type="match status" value="1"/>
</dbReference>
<evidence type="ECO:0000313" key="6">
    <source>
        <dbReference type="Proteomes" id="UP001597506"/>
    </source>
</evidence>
<dbReference type="SUPFAM" id="SSF56349">
    <property type="entry name" value="DNA breaking-rejoining enzymes"/>
    <property type="match status" value="1"/>
</dbReference>
<dbReference type="RefSeq" id="WP_377938361.1">
    <property type="nucleotide sequence ID" value="NZ_JBHUMF010000036.1"/>
</dbReference>
<dbReference type="PANTHER" id="PTHR30349">
    <property type="entry name" value="PHAGE INTEGRASE-RELATED"/>
    <property type="match status" value="1"/>
</dbReference>
<organism evidence="5 6">
    <name type="scientific">Bacillus seohaeanensis</name>
    <dbReference type="NCBI Taxonomy" id="284580"/>
    <lineage>
        <taxon>Bacteria</taxon>
        <taxon>Bacillati</taxon>
        <taxon>Bacillota</taxon>
        <taxon>Bacilli</taxon>
        <taxon>Bacillales</taxon>
        <taxon>Bacillaceae</taxon>
        <taxon>Bacillus</taxon>
    </lineage>
</organism>
<keyword evidence="2" id="KW-0238">DNA-binding</keyword>
<keyword evidence="6" id="KW-1185">Reference proteome</keyword>
<comment type="caution">
    <text evidence="5">The sequence shown here is derived from an EMBL/GenBank/DDBJ whole genome shotgun (WGS) entry which is preliminary data.</text>
</comment>
<dbReference type="InterPro" id="IPR050090">
    <property type="entry name" value="Tyrosine_recombinase_XerCD"/>
</dbReference>
<dbReference type="PANTHER" id="PTHR30349:SF41">
    <property type="entry name" value="INTEGRASE_RECOMBINASE PROTEIN MJ0367-RELATED"/>
    <property type="match status" value="1"/>
</dbReference>
<dbReference type="InterPro" id="IPR013762">
    <property type="entry name" value="Integrase-like_cat_sf"/>
</dbReference>
<protein>
    <submittedName>
        <fullName evidence="5">Tyrosine-type recombinase/integrase</fullName>
    </submittedName>
</protein>
<comment type="similarity">
    <text evidence="1">Belongs to the 'phage' integrase family.</text>
</comment>
<evidence type="ECO:0000313" key="5">
    <source>
        <dbReference type="EMBL" id="MFD2683242.1"/>
    </source>
</evidence>
<proteinExistence type="inferred from homology"/>
<evidence type="ECO:0000259" key="4">
    <source>
        <dbReference type="PROSITE" id="PS51898"/>
    </source>
</evidence>
<evidence type="ECO:0000256" key="1">
    <source>
        <dbReference type="ARBA" id="ARBA00008857"/>
    </source>
</evidence>
<dbReference type="Proteomes" id="UP001597506">
    <property type="component" value="Unassembled WGS sequence"/>
</dbReference>
<dbReference type="EMBL" id="JBHUMF010000036">
    <property type="protein sequence ID" value="MFD2683242.1"/>
    <property type="molecule type" value="Genomic_DNA"/>
</dbReference>
<reference evidence="6" key="1">
    <citation type="journal article" date="2019" name="Int. J. Syst. Evol. Microbiol.">
        <title>The Global Catalogue of Microorganisms (GCM) 10K type strain sequencing project: providing services to taxonomists for standard genome sequencing and annotation.</title>
        <authorList>
            <consortium name="The Broad Institute Genomics Platform"/>
            <consortium name="The Broad Institute Genome Sequencing Center for Infectious Disease"/>
            <person name="Wu L."/>
            <person name="Ma J."/>
        </authorList>
    </citation>
    <scope>NUCLEOTIDE SEQUENCE [LARGE SCALE GENOMIC DNA]</scope>
    <source>
        <strain evidence="6">KCTC 3913</strain>
    </source>
</reference>
<name>A0ABW5S0F1_9BACI</name>